<feature type="transmembrane region" description="Helical" evidence="6">
    <location>
        <begin position="324"/>
        <end position="347"/>
    </location>
</feature>
<evidence type="ECO:0000313" key="10">
    <source>
        <dbReference type="Proteomes" id="UP000472271"/>
    </source>
</evidence>
<dbReference type="SMART" id="SM00409">
    <property type="entry name" value="IG"/>
    <property type="match status" value="3"/>
</dbReference>
<feature type="compositionally biased region" description="Polar residues" evidence="5">
    <location>
        <begin position="848"/>
        <end position="859"/>
    </location>
</feature>
<accession>A0A673BVJ8</accession>
<evidence type="ECO:0000256" key="1">
    <source>
        <dbReference type="ARBA" id="ARBA00022729"/>
    </source>
</evidence>
<feature type="compositionally biased region" description="Low complexity" evidence="5">
    <location>
        <begin position="584"/>
        <end position="601"/>
    </location>
</feature>
<evidence type="ECO:0000256" key="4">
    <source>
        <dbReference type="ARBA" id="ARBA00023319"/>
    </source>
</evidence>
<feature type="region of interest" description="Disordered" evidence="5">
    <location>
        <begin position="518"/>
        <end position="741"/>
    </location>
</feature>
<dbReference type="InterPro" id="IPR036179">
    <property type="entry name" value="Ig-like_dom_sf"/>
</dbReference>
<feature type="compositionally biased region" description="Polar residues" evidence="5">
    <location>
        <begin position="797"/>
        <end position="817"/>
    </location>
</feature>
<dbReference type="InterPro" id="IPR013783">
    <property type="entry name" value="Ig-like_fold"/>
</dbReference>
<dbReference type="Ensembl" id="ENSSORT00005045308.1">
    <property type="protein sequence ID" value="ENSSORP00005044188.1"/>
    <property type="gene ID" value="ENSSORG00005020369.1"/>
</dbReference>
<feature type="domain" description="Ig-like" evidence="8">
    <location>
        <begin position="112"/>
        <end position="217"/>
    </location>
</feature>
<keyword evidence="3" id="KW-0325">Glycoprotein</keyword>
<reference evidence="9" key="2">
    <citation type="submission" date="2025-08" db="UniProtKB">
        <authorList>
            <consortium name="Ensembl"/>
        </authorList>
    </citation>
    <scope>IDENTIFICATION</scope>
</reference>
<evidence type="ECO:0000256" key="6">
    <source>
        <dbReference type="SAM" id="Phobius"/>
    </source>
</evidence>
<feature type="compositionally biased region" description="Basic residues" evidence="5">
    <location>
        <begin position="947"/>
        <end position="979"/>
    </location>
</feature>
<gene>
    <name evidence="9" type="primary">si:dkeyp-97a10.3</name>
</gene>
<dbReference type="InterPro" id="IPR003598">
    <property type="entry name" value="Ig_sub2"/>
</dbReference>
<feature type="signal peptide" evidence="7">
    <location>
        <begin position="1"/>
        <end position="22"/>
    </location>
</feature>
<reference evidence="9" key="1">
    <citation type="submission" date="2019-06" db="EMBL/GenBank/DDBJ databases">
        <authorList>
            <consortium name="Wellcome Sanger Institute Data Sharing"/>
        </authorList>
    </citation>
    <scope>NUCLEOTIDE SEQUENCE [LARGE SCALE GENOMIC DNA]</scope>
</reference>
<dbReference type="SMART" id="SM00408">
    <property type="entry name" value="IGc2"/>
    <property type="match status" value="2"/>
</dbReference>
<dbReference type="InterPro" id="IPR003599">
    <property type="entry name" value="Ig_sub"/>
</dbReference>
<keyword evidence="4" id="KW-0393">Immunoglobulin domain</keyword>
<feature type="compositionally biased region" description="Pro residues" evidence="5">
    <location>
        <begin position="902"/>
        <end position="911"/>
    </location>
</feature>
<evidence type="ECO:0000256" key="2">
    <source>
        <dbReference type="ARBA" id="ARBA00023157"/>
    </source>
</evidence>
<feature type="compositionally biased region" description="Basic and acidic residues" evidence="5">
    <location>
        <begin position="684"/>
        <end position="695"/>
    </location>
</feature>
<reference evidence="9" key="3">
    <citation type="submission" date="2025-09" db="UniProtKB">
        <authorList>
            <consortium name="Ensembl"/>
        </authorList>
    </citation>
    <scope>IDENTIFICATION</scope>
</reference>
<feature type="compositionally biased region" description="Polar residues" evidence="5">
    <location>
        <begin position="649"/>
        <end position="658"/>
    </location>
</feature>
<evidence type="ECO:0000256" key="7">
    <source>
        <dbReference type="SAM" id="SignalP"/>
    </source>
</evidence>
<feature type="chain" id="PRO_5025353998" evidence="7">
    <location>
        <begin position="23"/>
        <end position="979"/>
    </location>
</feature>
<dbReference type="Proteomes" id="UP000472271">
    <property type="component" value="Chromosome 16"/>
</dbReference>
<keyword evidence="2" id="KW-1015">Disulfide bond</keyword>
<feature type="region of interest" description="Disordered" evidence="5">
    <location>
        <begin position="848"/>
        <end position="979"/>
    </location>
</feature>
<evidence type="ECO:0000259" key="8">
    <source>
        <dbReference type="PROSITE" id="PS50835"/>
    </source>
</evidence>
<dbReference type="Gene3D" id="2.60.40.10">
    <property type="entry name" value="Immunoglobulins"/>
    <property type="match status" value="3"/>
</dbReference>
<feature type="compositionally biased region" description="Polar residues" evidence="5">
    <location>
        <begin position="826"/>
        <end position="835"/>
    </location>
</feature>
<keyword evidence="6" id="KW-0812">Transmembrane</keyword>
<dbReference type="AlphaFoldDB" id="A0A673BVJ8"/>
<evidence type="ECO:0000256" key="3">
    <source>
        <dbReference type="ARBA" id="ARBA00023180"/>
    </source>
</evidence>
<dbReference type="PANTHER" id="PTHR44337">
    <property type="entry name" value="CARCINOEMBRYONIC ANTIGEN-RELATED CELL ADHESION MOLECULE 8"/>
    <property type="match status" value="1"/>
</dbReference>
<keyword evidence="6" id="KW-0472">Membrane</keyword>
<feature type="region of interest" description="Disordered" evidence="5">
    <location>
        <begin position="797"/>
        <end position="835"/>
    </location>
</feature>
<dbReference type="InterPro" id="IPR052598">
    <property type="entry name" value="IgSF_CEA-related"/>
</dbReference>
<proteinExistence type="predicted"/>
<feature type="domain" description="Ig-like" evidence="8">
    <location>
        <begin position="225"/>
        <end position="313"/>
    </location>
</feature>
<name>A0A673BVJ8_9TELE</name>
<dbReference type="Pfam" id="PF13927">
    <property type="entry name" value="Ig_3"/>
    <property type="match status" value="2"/>
</dbReference>
<dbReference type="PROSITE" id="PS50835">
    <property type="entry name" value="IG_LIKE"/>
    <property type="match status" value="2"/>
</dbReference>
<sequence>MRPPLLLLGLSVAVLLCADVLAQTPVEIQFQTDPVVVQTGTQIVFTVVTVPNVLSITWQYQGGVTLGLWAGGSAVINQVPQFQGRVTITATQLRIGSAQLNDAGTYTAQVIPDASTGLGQNSRSVQLRVFDAITGVNLFVPSVAVEGRNISLTCTWTAGTNPQVQWGKDGTTITAGSRITISGGSLIINPARRSDAGEYTCTVSNPVSALTATRSLTVYYGPDTPVLTKDAPKDCVGDGDVMSGKTVRLTCVSDSLPPALYSWQRDGQAVTSSQPDSGVLTVQTSSTNDSGRYTCTARNSITEGTSEQGTDLAVVDTCLDVGEVVAIVICSVILLIIVIIIIVILLCRKIRADKRQRQMQTLGAQMTSSNPRPIPPDPQRNGARDLGQGLQPPLYQSNARHPAHLYTSALPLNGHANANARHHNGHSRANSLQHNAIQNSNSNPHNGIDNPVFTEVQDANAHPNTHNPNILIHTGTAQGGVQPTAVHVNLNTLPQSAQQSNNGQIPTIHLNLNSFSTNDQQTQQESSAQPVTSPANNYTSQTQQNLTRIMSRMQSGQPAPSNPHQADPGPQIQPGLIPTGYTHYNSNNTAQRNANTQTYQQHSETHTRSGTDPRGQNASSAHRQMPWDRLRGTPAYPSDNPQRGPMSPGFTSDSTDYTTHPPIRRARPPNTAQSQTTSRQHTPSTDRRTRSRSADVRSTNSTSATQHEPAPHTHRSTRQDIRGPPGSQTAPRQEVRHSNNPQALSLMSQPATVDRSVMPQGPTTQQGLAVPQGADIRALADPNHLPQAHRAAPIQTAPQGLGTQTQPVRQEANQPRQGGSAPVQYPNAQPHSRSLTQAALQAHTLRSQTFQNRKQQTQAALMHPGPQTQTPAVAPPPPPVIPFSQFQSLPKERTQHRSPARGPQPPRPPVNMPVAQRPHHRSNGPHHNTTMPANRHHHHPPGNGHVGTHKHPHPHGRGQGHPPHFTHPHQQQAHRGRPR</sequence>
<feature type="region of interest" description="Disordered" evidence="5">
    <location>
        <begin position="361"/>
        <end position="396"/>
    </location>
</feature>
<feature type="compositionally biased region" description="Polar residues" evidence="5">
    <location>
        <begin position="670"/>
        <end position="681"/>
    </location>
</feature>
<evidence type="ECO:0000313" key="9">
    <source>
        <dbReference type="Ensembl" id="ENSSORP00005044188.1"/>
    </source>
</evidence>
<protein>
    <submittedName>
        <fullName evidence="9">Uncharacterized LOC115434827</fullName>
    </submittedName>
</protein>
<feature type="compositionally biased region" description="Polar residues" evidence="5">
    <location>
        <begin position="518"/>
        <end position="564"/>
    </location>
</feature>
<dbReference type="CDD" id="cd00096">
    <property type="entry name" value="Ig"/>
    <property type="match status" value="2"/>
</dbReference>
<feature type="compositionally biased region" description="Polar residues" evidence="5">
    <location>
        <begin position="612"/>
        <end position="622"/>
    </location>
</feature>
<dbReference type="OrthoDB" id="5969816at2759"/>
<organism evidence="9 10">
    <name type="scientific">Sphaeramia orbicularis</name>
    <name type="common">orbiculate cardinalfish</name>
    <dbReference type="NCBI Taxonomy" id="375764"/>
    <lineage>
        <taxon>Eukaryota</taxon>
        <taxon>Metazoa</taxon>
        <taxon>Chordata</taxon>
        <taxon>Craniata</taxon>
        <taxon>Vertebrata</taxon>
        <taxon>Euteleostomi</taxon>
        <taxon>Actinopterygii</taxon>
        <taxon>Neopterygii</taxon>
        <taxon>Teleostei</taxon>
        <taxon>Neoteleostei</taxon>
        <taxon>Acanthomorphata</taxon>
        <taxon>Gobiaria</taxon>
        <taxon>Kurtiformes</taxon>
        <taxon>Apogonoidei</taxon>
        <taxon>Apogonidae</taxon>
        <taxon>Apogoninae</taxon>
        <taxon>Sphaeramia</taxon>
    </lineage>
</organism>
<keyword evidence="10" id="KW-1185">Reference proteome</keyword>
<evidence type="ECO:0000256" key="5">
    <source>
        <dbReference type="SAM" id="MobiDB-lite"/>
    </source>
</evidence>
<feature type="compositionally biased region" description="Polar residues" evidence="5">
    <location>
        <begin position="361"/>
        <end position="371"/>
    </location>
</feature>
<dbReference type="SUPFAM" id="SSF48726">
    <property type="entry name" value="Immunoglobulin"/>
    <property type="match status" value="3"/>
</dbReference>
<keyword evidence="6" id="KW-1133">Transmembrane helix</keyword>
<dbReference type="InParanoid" id="A0A673BVJ8"/>
<keyword evidence="1 7" id="KW-0732">Signal</keyword>
<dbReference type="InterPro" id="IPR007110">
    <property type="entry name" value="Ig-like_dom"/>
</dbReference>
<dbReference type="PANTHER" id="PTHR44337:SF22">
    <property type="entry name" value="HEPACAM FAMILY MEMBER 2-LIKE"/>
    <property type="match status" value="1"/>
</dbReference>